<dbReference type="InterPro" id="IPR015947">
    <property type="entry name" value="PUA-like_sf"/>
</dbReference>
<dbReference type="EMBL" id="MU001639">
    <property type="protein sequence ID" value="KAF2480856.1"/>
    <property type="molecule type" value="Genomic_DNA"/>
</dbReference>
<dbReference type="Gene3D" id="2.30.280.10">
    <property type="entry name" value="SRA-YDG"/>
    <property type="match status" value="1"/>
</dbReference>
<dbReference type="InterPro" id="IPR036987">
    <property type="entry name" value="SRA-YDG_sf"/>
</dbReference>
<dbReference type="GeneID" id="54478562"/>
<proteinExistence type="predicted"/>
<dbReference type="Proteomes" id="UP000799767">
    <property type="component" value="Unassembled WGS sequence"/>
</dbReference>
<dbReference type="SUPFAM" id="SSF88697">
    <property type="entry name" value="PUA domain-like"/>
    <property type="match status" value="1"/>
</dbReference>
<keyword evidence="2" id="KW-1185">Reference proteome</keyword>
<accession>A0A6A6PM11</accession>
<organism evidence="1 2">
    <name type="scientific">Neohortaea acidophila</name>
    <dbReference type="NCBI Taxonomy" id="245834"/>
    <lineage>
        <taxon>Eukaryota</taxon>
        <taxon>Fungi</taxon>
        <taxon>Dikarya</taxon>
        <taxon>Ascomycota</taxon>
        <taxon>Pezizomycotina</taxon>
        <taxon>Dothideomycetes</taxon>
        <taxon>Dothideomycetidae</taxon>
        <taxon>Mycosphaerellales</taxon>
        <taxon>Teratosphaeriaceae</taxon>
        <taxon>Neohortaea</taxon>
    </lineage>
</organism>
<name>A0A6A6PM11_9PEZI</name>
<dbReference type="AlphaFoldDB" id="A0A6A6PM11"/>
<gene>
    <name evidence="1" type="ORF">BDY17DRAFT_326730</name>
</gene>
<sequence>MPVAVRRAAVAEHTSSPPLPSSSIFTPQSLLQQSRWIRDDLDPQVARNGPNALRSDDLLVLDQFLRKIQASKLTLDDIRYSRLHLAMLSISGLATRWPNKLIERADKLRADWEALYGPLKTWGTPLYEKGGRLNGLCKAEDVHNEMLLAKWLKSKSAKINPLSSRKSGSIGFTAGDWWISPIFAFKDGIIDSPSSEGGITADSKGAYALLMIDDEELGSLSPTTFTYRTKPQDNGRYRLTSATIGSRHPIRVLRSHTLRSFWAPKAGVRYDGLHKVVGWSIITDKATKQMVYQVQLERLPSEPSMDVVLRRPYSDEVEDYGEYKRLRHVLREQQEEAARGAGIARLVVNPDFVLTDA</sequence>
<evidence type="ECO:0000313" key="1">
    <source>
        <dbReference type="EMBL" id="KAF2480856.1"/>
    </source>
</evidence>
<dbReference type="RefSeq" id="XP_033587426.1">
    <property type="nucleotide sequence ID" value="XM_033737560.1"/>
</dbReference>
<reference evidence="1" key="1">
    <citation type="journal article" date="2020" name="Stud. Mycol.">
        <title>101 Dothideomycetes genomes: a test case for predicting lifestyles and emergence of pathogens.</title>
        <authorList>
            <person name="Haridas S."/>
            <person name="Albert R."/>
            <person name="Binder M."/>
            <person name="Bloem J."/>
            <person name="Labutti K."/>
            <person name="Salamov A."/>
            <person name="Andreopoulos B."/>
            <person name="Baker S."/>
            <person name="Barry K."/>
            <person name="Bills G."/>
            <person name="Bluhm B."/>
            <person name="Cannon C."/>
            <person name="Castanera R."/>
            <person name="Culley D."/>
            <person name="Daum C."/>
            <person name="Ezra D."/>
            <person name="Gonzalez J."/>
            <person name="Henrissat B."/>
            <person name="Kuo A."/>
            <person name="Liang C."/>
            <person name="Lipzen A."/>
            <person name="Lutzoni F."/>
            <person name="Magnuson J."/>
            <person name="Mondo S."/>
            <person name="Nolan M."/>
            <person name="Ohm R."/>
            <person name="Pangilinan J."/>
            <person name="Park H.-J."/>
            <person name="Ramirez L."/>
            <person name="Alfaro M."/>
            <person name="Sun H."/>
            <person name="Tritt A."/>
            <person name="Yoshinaga Y."/>
            <person name="Zwiers L.-H."/>
            <person name="Turgeon B."/>
            <person name="Goodwin S."/>
            <person name="Spatafora J."/>
            <person name="Crous P."/>
            <person name="Grigoriev I."/>
        </authorList>
    </citation>
    <scope>NUCLEOTIDE SEQUENCE</scope>
    <source>
        <strain evidence="1">CBS 113389</strain>
    </source>
</reference>
<evidence type="ECO:0000313" key="2">
    <source>
        <dbReference type="Proteomes" id="UP000799767"/>
    </source>
</evidence>
<protein>
    <submittedName>
        <fullName evidence="1">PUA-like domain-containing protein</fullName>
    </submittedName>
</protein>
<dbReference type="OrthoDB" id="3244603at2759"/>